<dbReference type="Pfam" id="PF13102">
    <property type="entry name" value="Phage_int_SAM_5"/>
    <property type="match status" value="1"/>
</dbReference>
<dbReference type="GO" id="GO:0003677">
    <property type="term" value="F:DNA binding"/>
    <property type="evidence" value="ECO:0007669"/>
    <property type="project" value="UniProtKB-KW"/>
</dbReference>
<dbReference type="InterPro" id="IPR025269">
    <property type="entry name" value="SAM-like_dom"/>
</dbReference>
<evidence type="ECO:0000259" key="3">
    <source>
        <dbReference type="Pfam" id="PF13102"/>
    </source>
</evidence>
<reference evidence="4" key="1">
    <citation type="journal article" date="2012" name="PLoS ONE">
        <title>Gene sets for utilization of primary and secondary nutrition supplies in the distal gut of endangered iberian lynx.</title>
        <authorList>
            <person name="Alcaide M."/>
            <person name="Messina E."/>
            <person name="Richter M."/>
            <person name="Bargiela R."/>
            <person name="Peplies J."/>
            <person name="Huws S.A."/>
            <person name="Newbold C.J."/>
            <person name="Golyshin P.N."/>
            <person name="Simon M.A."/>
            <person name="Lopez G."/>
            <person name="Yakimov M.M."/>
            <person name="Ferrer M."/>
        </authorList>
    </citation>
    <scope>NUCLEOTIDE SEQUENCE</scope>
</reference>
<dbReference type="EMBL" id="AMCI01002885">
    <property type="protein sequence ID" value="EJX01606.1"/>
    <property type="molecule type" value="Genomic_DNA"/>
</dbReference>
<organism evidence="4">
    <name type="scientific">gut metagenome</name>
    <dbReference type="NCBI Taxonomy" id="749906"/>
    <lineage>
        <taxon>unclassified sequences</taxon>
        <taxon>metagenomes</taxon>
        <taxon>organismal metagenomes</taxon>
    </lineage>
</organism>
<keyword evidence="1" id="KW-0238">DNA-binding</keyword>
<feature type="region of interest" description="Disordered" evidence="2">
    <location>
        <begin position="70"/>
        <end position="90"/>
    </location>
</feature>
<protein>
    <submittedName>
        <fullName evidence="4">Transposase</fullName>
    </submittedName>
</protein>
<dbReference type="AlphaFoldDB" id="J9CND1"/>
<evidence type="ECO:0000313" key="4">
    <source>
        <dbReference type="EMBL" id="EJX01606.1"/>
    </source>
</evidence>
<evidence type="ECO:0000256" key="1">
    <source>
        <dbReference type="ARBA" id="ARBA00023125"/>
    </source>
</evidence>
<dbReference type="Gene3D" id="1.10.150.130">
    <property type="match status" value="1"/>
</dbReference>
<dbReference type="InterPro" id="IPR010998">
    <property type="entry name" value="Integrase_recombinase_N"/>
</dbReference>
<accession>J9CND1</accession>
<comment type="caution">
    <text evidence="4">The sequence shown here is derived from an EMBL/GenBank/DDBJ whole genome shotgun (WGS) entry which is preliminary data.</text>
</comment>
<proteinExistence type="predicted"/>
<name>J9CND1_9ZZZZ</name>
<gene>
    <name evidence="4" type="ORF">EVA_10288</name>
</gene>
<feature type="domain" description="Phage integrase SAM-like" evidence="3">
    <location>
        <begin position="6"/>
        <end position="46"/>
    </location>
</feature>
<sequence length="90" mass="10790">MSHTYKQEDIPLKELNLTFINDFEYFLRTEKKCRTNMKNAIHELVRDLFVFSVFTGLANSDVKNLIADLQQRKKRHRKNSNKPIQHIKNE</sequence>
<evidence type="ECO:0000256" key="2">
    <source>
        <dbReference type="SAM" id="MobiDB-lite"/>
    </source>
</evidence>